<organism evidence="4 5">
    <name type="scientific">Gemmatimonas groenlandica</name>
    <dbReference type="NCBI Taxonomy" id="2732249"/>
    <lineage>
        <taxon>Bacteria</taxon>
        <taxon>Pseudomonadati</taxon>
        <taxon>Gemmatimonadota</taxon>
        <taxon>Gemmatimonadia</taxon>
        <taxon>Gemmatimonadales</taxon>
        <taxon>Gemmatimonadaceae</taxon>
        <taxon>Gemmatimonas</taxon>
    </lineage>
</organism>
<keyword evidence="2" id="KW-0012">Acyltransferase</keyword>
<accession>A0A6M4IZL3</accession>
<keyword evidence="5" id="KW-1185">Reference proteome</keyword>
<gene>
    <name evidence="4" type="ORF">HKW67_21145</name>
</gene>
<dbReference type="InterPro" id="IPR016181">
    <property type="entry name" value="Acyl_CoA_acyltransferase"/>
</dbReference>
<dbReference type="Proteomes" id="UP000500938">
    <property type="component" value="Chromosome"/>
</dbReference>
<dbReference type="Pfam" id="PF00583">
    <property type="entry name" value="Acetyltransf_1"/>
    <property type="match status" value="1"/>
</dbReference>
<evidence type="ECO:0000256" key="1">
    <source>
        <dbReference type="ARBA" id="ARBA00022679"/>
    </source>
</evidence>
<evidence type="ECO:0000313" key="5">
    <source>
        <dbReference type="Proteomes" id="UP000500938"/>
    </source>
</evidence>
<evidence type="ECO:0000256" key="2">
    <source>
        <dbReference type="ARBA" id="ARBA00023315"/>
    </source>
</evidence>
<sequence length="172" mass="18862">MPSAAVVIRSATKTDLPALGRLAVLLVRLHHDFDRARFMAATDQTERGYGSYLGSQLAERDTTVLVATVEETVVGYAWGSLEGIDYMSLRGPAGVLHDLVVDESYRRRGIGSLLLEAAIVALEAAGARQVVLSTAARNAHAQQLFARHGFRPTMLEMTRDMERHESERRGEA</sequence>
<protein>
    <submittedName>
        <fullName evidence="4">GNAT family N-acetyltransferase</fullName>
    </submittedName>
</protein>
<dbReference type="InterPro" id="IPR050832">
    <property type="entry name" value="Bact_Acetyltransf"/>
</dbReference>
<dbReference type="SUPFAM" id="SSF55729">
    <property type="entry name" value="Acyl-CoA N-acyltransferases (Nat)"/>
    <property type="match status" value="1"/>
</dbReference>
<dbReference type="PROSITE" id="PS51186">
    <property type="entry name" value="GNAT"/>
    <property type="match status" value="1"/>
</dbReference>
<dbReference type="KEGG" id="ggr:HKW67_21145"/>
<dbReference type="CDD" id="cd04301">
    <property type="entry name" value="NAT_SF"/>
    <property type="match status" value="1"/>
</dbReference>
<dbReference type="AlphaFoldDB" id="A0A6M4IZL3"/>
<dbReference type="PANTHER" id="PTHR43877">
    <property type="entry name" value="AMINOALKYLPHOSPHONATE N-ACETYLTRANSFERASE-RELATED-RELATED"/>
    <property type="match status" value="1"/>
</dbReference>
<dbReference type="InterPro" id="IPR000182">
    <property type="entry name" value="GNAT_dom"/>
</dbReference>
<dbReference type="PANTHER" id="PTHR43877:SF1">
    <property type="entry name" value="ACETYLTRANSFERASE"/>
    <property type="match status" value="1"/>
</dbReference>
<proteinExistence type="predicted"/>
<dbReference type="Gene3D" id="3.40.630.30">
    <property type="match status" value="1"/>
</dbReference>
<evidence type="ECO:0000313" key="4">
    <source>
        <dbReference type="EMBL" id="QJR38342.1"/>
    </source>
</evidence>
<feature type="domain" description="N-acetyltransferase" evidence="3">
    <location>
        <begin position="6"/>
        <end position="172"/>
    </location>
</feature>
<dbReference type="EMBL" id="CP053085">
    <property type="protein sequence ID" value="QJR38342.1"/>
    <property type="molecule type" value="Genomic_DNA"/>
</dbReference>
<evidence type="ECO:0000259" key="3">
    <source>
        <dbReference type="PROSITE" id="PS51186"/>
    </source>
</evidence>
<reference evidence="4 5" key="1">
    <citation type="submission" date="2020-05" db="EMBL/GenBank/DDBJ databases">
        <title>Complete genome sequence of Gemmatimonas greenlandica TET16.</title>
        <authorList>
            <person name="Zeng Y."/>
        </authorList>
    </citation>
    <scope>NUCLEOTIDE SEQUENCE [LARGE SCALE GENOMIC DNA]</scope>
    <source>
        <strain evidence="4 5">TET16</strain>
    </source>
</reference>
<name>A0A6M4IZL3_9BACT</name>
<keyword evidence="1 4" id="KW-0808">Transferase</keyword>
<dbReference type="GO" id="GO:0016747">
    <property type="term" value="F:acyltransferase activity, transferring groups other than amino-acyl groups"/>
    <property type="evidence" value="ECO:0007669"/>
    <property type="project" value="InterPro"/>
</dbReference>